<dbReference type="EMBL" id="JAWDGP010004738">
    <property type="protein sequence ID" value="KAK3762197.1"/>
    <property type="molecule type" value="Genomic_DNA"/>
</dbReference>
<dbReference type="Gene3D" id="1.20.120.20">
    <property type="entry name" value="Apolipoprotein"/>
    <property type="match status" value="1"/>
</dbReference>
<evidence type="ECO:0000256" key="1">
    <source>
        <dbReference type="SAM" id="SignalP"/>
    </source>
</evidence>
<sequence length="169" mass="17910">MKVSLAVTFLAVSGAVYIVSASSTEKRFIISDLKKAFDNVKDDVNNVVNQGVKDVNTAAATVKDKLQDVLNKVKQGVNGFTNQVNKDAYVVAETTFNSIQQIEGEVDFQDAIQALIPLIDSSFTEAACQMACEDSASDVLGADAEAYANLACPPLCKAALAELKDVAQG</sequence>
<dbReference type="Proteomes" id="UP001283361">
    <property type="component" value="Unassembled WGS sequence"/>
</dbReference>
<dbReference type="InterPro" id="IPR035964">
    <property type="entry name" value="I/LWEQ_dom_sf"/>
</dbReference>
<feature type="signal peptide" evidence="1">
    <location>
        <begin position="1"/>
        <end position="21"/>
    </location>
</feature>
<comment type="caution">
    <text evidence="2">The sequence shown here is derived from an EMBL/GenBank/DDBJ whole genome shotgun (WGS) entry which is preliminary data.</text>
</comment>
<accession>A0AAE1D9H0</accession>
<organism evidence="2 3">
    <name type="scientific">Elysia crispata</name>
    <name type="common">lettuce slug</name>
    <dbReference type="NCBI Taxonomy" id="231223"/>
    <lineage>
        <taxon>Eukaryota</taxon>
        <taxon>Metazoa</taxon>
        <taxon>Spiralia</taxon>
        <taxon>Lophotrochozoa</taxon>
        <taxon>Mollusca</taxon>
        <taxon>Gastropoda</taxon>
        <taxon>Heterobranchia</taxon>
        <taxon>Euthyneura</taxon>
        <taxon>Panpulmonata</taxon>
        <taxon>Sacoglossa</taxon>
        <taxon>Placobranchoidea</taxon>
        <taxon>Plakobranchidae</taxon>
        <taxon>Elysia</taxon>
    </lineage>
</organism>
<gene>
    <name evidence="2" type="ORF">RRG08_057435</name>
</gene>
<protein>
    <submittedName>
        <fullName evidence="2">Uncharacterized protein</fullName>
    </submittedName>
</protein>
<evidence type="ECO:0000313" key="3">
    <source>
        <dbReference type="Proteomes" id="UP001283361"/>
    </source>
</evidence>
<proteinExistence type="predicted"/>
<dbReference type="GO" id="GO:0003779">
    <property type="term" value="F:actin binding"/>
    <property type="evidence" value="ECO:0007669"/>
    <property type="project" value="InterPro"/>
</dbReference>
<keyword evidence="1" id="KW-0732">Signal</keyword>
<dbReference type="AlphaFoldDB" id="A0AAE1D9H0"/>
<keyword evidence="3" id="KW-1185">Reference proteome</keyword>
<evidence type="ECO:0000313" key="2">
    <source>
        <dbReference type="EMBL" id="KAK3762197.1"/>
    </source>
</evidence>
<reference evidence="2" key="1">
    <citation type="journal article" date="2023" name="G3 (Bethesda)">
        <title>A reference genome for the long-term kleptoplast-retaining sea slug Elysia crispata morphotype clarki.</title>
        <authorList>
            <person name="Eastman K.E."/>
            <person name="Pendleton A.L."/>
            <person name="Shaikh M.A."/>
            <person name="Suttiyut T."/>
            <person name="Ogas R."/>
            <person name="Tomko P."/>
            <person name="Gavelis G."/>
            <person name="Widhalm J.R."/>
            <person name="Wisecaver J.H."/>
        </authorList>
    </citation>
    <scope>NUCLEOTIDE SEQUENCE</scope>
    <source>
        <strain evidence="2">ECLA1</strain>
    </source>
</reference>
<name>A0AAE1D9H0_9GAST</name>
<feature type="chain" id="PRO_5041966116" evidence="1">
    <location>
        <begin position="22"/>
        <end position="169"/>
    </location>
</feature>
<dbReference type="SUPFAM" id="SSF109885">
    <property type="entry name" value="I/LWEQ domain"/>
    <property type="match status" value="1"/>
</dbReference>